<dbReference type="EMBL" id="BLBS01000007">
    <property type="protein sequence ID" value="GET85984.1"/>
    <property type="molecule type" value="Genomic_DNA"/>
</dbReference>
<evidence type="ECO:0000313" key="1">
    <source>
        <dbReference type="EMBL" id="GET85984.1"/>
    </source>
</evidence>
<reference evidence="1" key="1">
    <citation type="submission" date="2019-11" db="EMBL/GenBank/DDBJ databases">
        <title>Leishmania tarentolae CDS.</title>
        <authorList>
            <person name="Goto Y."/>
            <person name="Yamagishi J."/>
        </authorList>
    </citation>
    <scope>NUCLEOTIDE SEQUENCE [LARGE SCALE GENOMIC DNA]</scope>
    <source>
        <strain evidence="1">Parrot Tar II</strain>
    </source>
</reference>
<name>A0A640KAH2_LEITA</name>
<protein>
    <submittedName>
        <fullName evidence="1">Uncharacterized protein</fullName>
    </submittedName>
</protein>
<comment type="caution">
    <text evidence="1">The sequence shown here is derived from an EMBL/GenBank/DDBJ whole genome shotgun (WGS) entry which is preliminary data.</text>
</comment>
<gene>
    <name evidence="1" type="ORF">LtaPh_0612000</name>
</gene>
<dbReference type="AlphaFoldDB" id="A0A640KAH2"/>
<keyword evidence="2" id="KW-1185">Reference proteome</keyword>
<dbReference type="Proteomes" id="UP000419144">
    <property type="component" value="Unassembled WGS sequence"/>
</dbReference>
<sequence length="578" mass="63309">MLVTEKVRQLRLFSCVLLLDHKHDDSSDGSCTQHKSAAATTVGATRLYFTERGPSANLAALQRYLKVEEMHRTCPLLRVLQLAPQAPTVNMQPLVYVEQDTPSAALVSGEARGLGAAVLTTCSDICMQEAMPSQWYHAPVTAVLCVFQEPMRAPATSTAREPPFWVFLDSVVRYHARNFCNGAVQVELQCIFVPTFEDTQRTPYSLDVFGDFGEEEKRKRESDGESSKGKSAMKVCLTSLEELERVMAYLKTQCPLLEEDVGASHLVVYAKWSSLASSTRDLIRSKSPPPSAAAAAPTGAVEKTACFVWLQEDTGGARTDGVYADAALEALLDELVLAAASTRTPSGAAAVLQEEGVSAFFEACCLTHTLKKVIRKRFQDVVLRQRPLFHWIIAPPSYSRLSLSTIGASVTAVRFRDNAAVSKAVWCTTEMLVHWQQLSDSAHALANEALRRSLSRQSRPSRQIVSAPPRIPRQRRAIQQSALYGNSFSGESALDRQRSKLNVPHLYSSNDGGGTPISLLSTPRESALAASGLFHSLRSAKEDSFNSRLVLDAEEVFGSYPKLAARAVRRISQSRTSA</sequence>
<dbReference type="VEuPathDB" id="TriTrypDB:LtaPh_0612000"/>
<organism evidence="1 2">
    <name type="scientific">Leishmania tarentolae</name>
    <name type="common">Sauroleishmania tarentolae</name>
    <dbReference type="NCBI Taxonomy" id="5689"/>
    <lineage>
        <taxon>Eukaryota</taxon>
        <taxon>Discoba</taxon>
        <taxon>Euglenozoa</taxon>
        <taxon>Kinetoplastea</taxon>
        <taxon>Metakinetoplastina</taxon>
        <taxon>Trypanosomatida</taxon>
        <taxon>Trypanosomatidae</taxon>
        <taxon>Leishmaniinae</taxon>
        <taxon>Leishmania</taxon>
        <taxon>lizard Leishmania</taxon>
    </lineage>
</organism>
<evidence type="ECO:0000313" key="2">
    <source>
        <dbReference type="Proteomes" id="UP000419144"/>
    </source>
</evidence>
<proteinExistence type="predicted"/>
<accession>A0A640KAH2</accession>
<dbReference type="OrthoDB" id="260861at2759"/>